<organism evidence="2 3">
    <name type="scientific">Microvirga arabica</name>
    <dbReference type="NCBI Taxonomy" id="1128671"/>
    <lineage>
        <taxon>Bacteria</taxon>
        <taxon>Pseudomonadati</taxon>
        <taxon>Pseudomonadota</taxon>
        <taxon>Alphaproteobacteria</taxon>
        <taxon>Hyphomicrobiales</taxon>
        <taxon>Methylobacteriaceae</taxon>
        <taxon>Microvirga</taxon>
    </lineage>
</organism>
<feature type="non-terminal residue" evidence="2">
    <location>
        <position position="1"/>
    </location>
</feature>
<evidence type="ECO:0000313" key="3">
    <source>
        <dbReference type="Proteomes" id="UP001593940"/>
    </source>
</evidence>
<feature type="region of interest" description="Disordered" evidence="1">
    <location>
        <begin position="1"/>
        <end position="29"/>
    </location>
</feature>
<proteinExistence type="predicted"/>
<reference evidence="2 3" key="1">
    <citation type="submission" date="2024-09" db="EMBL/GenBank/DDBJ databases">
        <title>Nodulacao em especies de Leguminosae Basais da Amazonia e Caracterizacao dos Rizobios e Bacterias Associadas aos Nodulos.</title>
        <authorList>
            <person name="Jambeiro I.C.A."/>
            <person name="Lopes I.S."/>
            <person name="Aguiar E.R.G.R."/>
            <person name="Santos A.F.J."/>
            <person name="Dos Santos J.M.F."/>
            <person name="Gross E."/>
        </authorList>
    </citation>
    <scope>NUCLEOTIDE SEQUENCE [LARGE SCALE GENOMIC DNA]</scope>
    <source>
        <strain evidence="2 3">BRUESC1165</strain>
    </source>
</reference>
<gene>
    <name evidence="2" type="ORF">ACETIH_18725</name>
</gene>
<name>A0ABV6YBQ1_9HYPH</name>
<evidence type="ECO:0000256" key="1">
    <source>
        <dbReference type="SAM" id="MobiDB-lite"/>
    </source>
</evidence>
<dbReference type="EMBL" id="JBHOMY010000071">
    <property type="protein sequence ID" value="MFC1458691.1"/>
    <property type="molecule type" value="Genomic_DNA"/>
</dbReference>
<evidence type="ECO:0000313" key="2">
    <source>
        <dbReference type="EMBL" id="MFC1458691.1"/>
    </source>
</evidence>
<sequence>ADRILSDGMVGRPRADPEQKQDFGDRTVTQGLDTQRPITEALLWQVEEPGEACQRLVLKVFRGRSS</sequence>
<dbReference type="RefSeq" id="WP_377030589.1">
    <property type="nucleotide sequence ID" value="NZ_JBHOMY010000071.1"/>
</dbReference>
<keyword evidence="3" id="KW-1185">Reference proteome</keyword>
<dbReference type="Proteomes" id="UP001593940">
    <property type="component" value="Unassembled WGS sequence"/>
</dbReference>
<feature type="compositionally biased region" description="Basic and acidic residues" evidence="1">
    <location>
        <begin position="13"/>
        <end position="25"/>
    </location>
</feature>
<comment type="caution">
    <text evidence="2">The sequence shown here is derived from an EMBL/GenBank/DDBJ whole genome shotgun (WGS) entry which is preliminary data.</text>
</comment>
<accession>A0ABV6YBQ1</accession>
<protein>
    <submittedName>
        <fullName evidence="2">Uncharacterized protein</fullName>
    </submittedName>
</protein>